<evidence type="ECO:0000259" key="5">
    <source>
        <dbReference type="PROSITE" id="PS51007"/>
    </source>
</evidence>
<proteinExistence type="predicted"/>
<dbReference type="InterPro" id="IPR051459">
    <property type="entry name" value="Cytochrome_c-type_DH"/>
</dbReference>
<dbReference type="EMBL" id="JABSNP010000002">
    <property type="protein sequence ID" value="NRT17823.1"/>
    <property type="molecule type" value="Genomic_DNA"/>
</dbReference>
<name>A0ABX2FLY0_9BACT</name>
<keyword evidence="3 4" id="KW-0408">Iron</keyword>
<feature type="domain" description="Cytochrome c" evidence="5">
    <location>
        <begin position="196"/>
        <end position="309"/>
    </location>
</feature>
<sequence length="325" mass="34524">MKRILRTLGLLLGLAVVAVVGFGLFVAVRGIPHYDVPAVAAPPAMPTGTPAQLALGGSMVRANCAACHRNPKTNRLSGAPLTDVFPGLGHLYSPNITQDTAHGIAAWTDNELAAVLRTGIGRDGRYRVIMPHFVHLSDADLQAVLAFLHSADPSVQADATPTPAQAPSFLLKILTHTVMKPSPLRPGPRPTPAPTPALAYGQYLVTGRYVCFQCHSQSHETNQELHPEQSAGYLGGGTAFHDRQGRLIHSANITGDQDTGIGDWTPAQLAATLRFGQSPHGPTRSPMPVFSAMTDEEVQGIYAYLQSVPKIKNAIPKDGQPVAAR</sequence>
<dbReference type="RefSeq" id="WP_173808592.1">
    <property type="nucleotide sequence ID" value="NZ_JABSNP010000002.1"/>
</dbReference>
<dbReference type="Pfam" id="PF13442">
    <property type="entry name" value="Cytochrome_CBB3"/>
    <property type="match status" value="1"/>
</dbReference>
<dbReference type="Gene3D" id="1.10.760.10">
    <property type="entry name" value="Cytochrome c-like domain"/>
    <property type="match status" value="2"/>
</dbReference>
<dbReference type="InterPro" id="IPR009056">
    <property type="entry name" value="Cyt_c-like_dom"/>
</dbReference>
<accession>A0ABX2FLY0</accession>
<feature type="domain" description="Cytochrome c" evidence="5">
    <location>
        <begin position="51"/>
        <end position="152"/>
    </location>
</feature>
<keyword evidence="1 4" id="KW-0349">Heme</keyword>
<dbReference type="InterPro" id="IPR036909">
    <property type="entry name" value="Cyt_c-like_dom_sf"/>
</dbReference>
<evidence type="ECO:0000256" key="2">
    <source>
        <dbReference type="ARBA" id="ARBA00022723"/>
    </source>
</evidence>
<evidence type="ECO:0000256" key="1">
    <source>
        <dbReference type="ARBA" id="ARBA00022617"/>
    </source>
</evidence>
<dbReference type="PANTHER" id="PTHR35008:SF4">
    <property type="entry name" value="BLL4482 PROTEIN"/>
    <property type="match status" value="1"/>
</dbReference>
<dbReference type="PANTHER" id="PTHR35008">
    <property type="entry name" value="BLL4482 PROTEIN-RELATED"/>
    <property type="match status" value="1"/>
</dbReference>
<protein>
    <submittedName>
        <fullName evidence="6">Mono/diheme cytochrome c family protein</fullName>
    </submittedName>
</protein>
<organism evidence="6 7">
    <name type="scientific">Hymenobacter caeli</name>
    <dbReference type="NCBI Taxonomy" id="2735894"/>
    <lineage>
        <taxon>Bacteria</taxon>
        <taxon>Pseudomonadati</taxon>
        <taxon>Bacteroidota</taxon>
        <taxon>Cytophagia</taxon>
        <taxon>Cytophagales</taxon>
        <taxon>Hymenobacteraceae</taxon>
        <taxon>Hymenobacter</taxon>
    </lineage>
</organism>
<reference evidence="6 7" key="1">
    <citation type="submission" date="2020-05" db="EMBL/GenBank/DDBJ databases">
        <title>Genomic Encyclopedia of Type Strains, Phase IV (KMG-V): Genome sequencing to study the core and pangenomes of soil and plant-associated prokaryotes.</title>
        <authorList>
            <person name="Whitman W."/>
        </authorList>
    </citation>
    <scope>NUCLEOTIDE SEQUENCE [LARGE SCALE GENOMIC DNA]</scope>
    <source>
        <strain evidence="6 7">9A</strain>
    </source>
</reference>
<evidence type="ECO:0000256" key="4">
    <source>
        <dbReference type="PROSITE-ProRule" id="PRU00433"/>
    </source>
</evidence>
<keyword evidence="7" id="KW-1185">Reference proteome</keyword>
<evidence type="ECO:0000313" key="7">
    <source>
        <dbReference type="Proteomes" id="UP000779507"/>
    </source>
</evidence>
<keyword evidence="2 4" id="KW-0479">Metal-binding</keyword>
<evidence type="ECO:0000313" key="6">
    <source>
        <dbReference type="EMBL" id="NRT17823.1"/>
    </source>
</evidence>
<comment type="caution">
    <text evidence="6">The sequence shown here is derived from an EMBL/GenBank/DDBJ whole genome shotgun (WGS) entry which is preliminary data.</text>
</comment>
<dbReference type="Proteomes" id="UP000779507">
    <property type="component" value="Unassembled WGS sequence"/>
</dbReference>
<dbReference type="PROSITE" id="PS51007">
    <property type="entry name" value="CYTC"/>
    <property type="match status" value="2"/>
</dbReference>
<gene>
    <name evidence="6" type="ORF">HNP98_000630</name>
</gene>
<evidence type="ECO:0000256" key="3">
    <source>
        <dbReference type="ARBA" id="ARBA00023004"/>
    </source>
</evidence>
<dbReference type="SUPFAM" id="SSF46626">
    <property type="entry name" value="Cytochrome c"/>
    <property type="match status" value="2"/>
</dbReference>